<dbReference type="GO" id="GO:0008270">
    <property type="term" value="F:zinc ion binding"/>
    <property type="evidence" value="ECO:0007669"/>
    <property type="project" value="UniProtKB-KW"/>
</dbReference>
<dbReference type="GO" id="GO:0005634">
    <property type="term" value="C:nucleus"/>
    <property type="evidence" value="ECO:0007669"/>
    <property type="project" value="UniProtKB-SubCell"/>
</dbReference>
<evidence type="ECO:0000256" key="3">
    <source>
        <dbReference type="ARBA" id="ARBA00022737"/>
    </source>
</evidence>
<reference evidence="11" key="2">
    <citation type="submission" date="2025-09" db="UniProtKB">
        <authorList>
            <consortium name="Ensembl"/>
        </authorList>
    </citation>
    <scope>IDENTIFICATION</scope>
</reference>
<dbReference type="Pfam" id="PF00096">
    <property type="entry name" value="zf-C2H2"/>
    <property type="match status" value="2"/>
</dbReference>
<evidence type="ECO:0000256" key="8">
    <source>
        <dbReference type="SAM" id="MobiDB-lite"/>
    </source>
</evidence>
<keyword evidence="2" id="KW-0479">Metal-binding</keyword>
<evidence type="ECO:0000256" key="4">
    <source>
        <dbReference type="ARBA" id="ARBA00022771"/>
    </source>
</evidence>
<keyword evidence="6" id="KW-0539">Nucleus</keyword>
<evidence type="ECO:0000256" key="1">
    <source>
        <dbReference type="ARBA" id="ARBA00004123"/>
    </source>
</evidence>
<sequence>MNRFILTFIFLADSVSSPTVCHDENQAPRSKVVHIATAPPSPASSVSVDDLRGSDKSSISKHRDTAAPDGRRWCSGRTQREASSRRATTHRCVICRKTFRHRGNLVKHVETHSDNPENLCGVCGQYLKCMDGLLDHLRSHRESASEKCEICGKLFQNMETHMRSHTGVKPFGCDVCGRSFPRPGALRRHKKIHSRCAVDVCPVCGLTFPQNNLRRVTMKGCSWA</sequence>
<feature type="chain" id="PRO_5030749673" description="C2H2-type domain-containing protein" evidence="9">
    <location>
        <begin position="18"/>
        <end position="224"/>
    </location>
</feature>
<dbReference type="PROSITE" id="PS00028">
    <property type="entry name" value="ZINC_FINGER_C2H2_1"/>
    <property type="match status" value="3"/>
</dbReference>
<dbReference type="Gene3D" id="3.30.160.60">
    <property type="entry name" value="Classic Zinc Finger"/>
    <property type="match status" value="3"/>
</dbReference>
<proteinExistence type="predicted"/>
<evidence type="ECO:0000313" key="12">
    <source>
        <dbReference type="Proteomes" id="UP000261640"/>
    </source>
</evidence>
<dbReference type="InterPro" id="IPR036236">
    <property type="entry name" value="Znf_C2H2_sf"/>
</dbReference>
<dbReference type="PROSITE" id="PS50157">
    <property type="entry name" value="ZINC_FINGER_C2H2_2"/>
    <property type="match status" value="3"/>
</dbReference>
<dbReference type="GeneTree" id="ENSGT00940000162287"/>
<keyword evidence="5" id="KW-0862">Zinc</keyword>
<accession>A0A7N8YM41</accession>
<evidence type="ECO:0000259" key="10">
    <source>
        <dbReference type="PROSITE" id="PS50157"/>
    </source>
</evidence>
<name>A0A7N8YM41_9TELE</name>
<feature type="domain" description="C2H2-type" evidence="10">
    <location>
        <begin position="146"/>
        <end position="170"/>
    </location>
</feature>
<dbReference type="GO" id="GO:0000981">
    <property type="term" value="F:DNA-binding transcription factor activity, RNA polymerase II-specific"/>
    <property type="evidence" value="ECO:0007669"/>
    <property type="project" value="TreeGrafter"/>
</dbReference>
<keyword evidence="9" id="KW-0732">Signal</keyword>
<dbReference type="SUPFAM" id="SSF57667">
    <property type="entry name" value="beta-beta-alpha zinc fingers"/>
    <property type="match status" value="2"/>
</dbReference>
<feature type="region of interest" description="Disordered" evidence="8">
    <location>
        <begin position="37"/>
        <end position="82"/>
    </location>
</feature>
<dbReference type="FunFam" id="3.30.160.60:FF:000557">
    <property type="entry name" value="zinc finger and SCAN domain-containing protein 29"/>
    <property type="match status" value="1"/>
</dbReference>
<dbReference type="InParanoid" id="A0A7N8YM41"/>
<reference evidence="11" key="1">
    <citation type="submission" date="2025-08" db="UniProtKB">
        <authorList>
            <consortium name="Ensembl"/>
        </authorList>
    </citation>
    <scope>IDENTIFICATION</scope>
</reference>
<dbReference type="AlphaFoldDB" id="A0A7N8YM41"/>
<keyword evidence="3" id="KW-0677">Repeat</keyword>
<feature type="domain" description="C2H2-type" evidence="10">
    <location>
        <begin position="90"/>
        <end position="117"/>
    </location>
</feature>
<protein>
    <recommendedName>
        <fullName evidence="10">C2H2-type domain-containing protein</fullName>
    </recommendedName>
</protein>
<feature type="signal peptide" evidence="9">
    <location>
        <begin position="1"/>
        <end position="17"/>
    </location>
</feature>
<comment type="subcellular location">
    <subcellularLocation>
        <location evidence="1">Nucleus</location>
    </subcellularLocation>
</comment>
<evidence type="ECO:0000256" key="5">
    <source>
        <dbReference type="ARBA" id="ARBA00022833"/>
    </source>
</evidence>
<evidence type="ECO:0000256" key="9">
    <source>
        <dbReference type="SAM" id="SignalP"/>
    </source>
</evidence>
<dbReference type="PANTHER" id="PTHR24394:SF29">
    <property type="entry name" value="MYONEURIN"/>
    <property type="match status" value="1"/>
</dbReference>
<keyword evidence="12" id="KW-1185">Reference proteome</keyword>
<dbReference type="Proteomes" id="UP000261640">
    <property type="component" value="Unplaced"/>
</dbReference>
<dbReference type="InterPro" id="IPR013087">
    <property type="entry name" value="Znf_C2H2_type"/>
</dbReference>
<keyword evidence="4 7" id="KW-0863">Zinc-finger</keyword>
<evidence type="ECO:0000256" key="6">
    <source>
        <dbReference type="ARBA" id="ARBA00023242"/>
    </source>
</evidence>
<evidence type="ECO:0000256" key="7">
    <source>
        <dbReference type="PROSITE-ProRule" id="PRU00042"/>
    </source>
</evidence>
<evidence type="ECO:0000256" key="2">
    <source>
        <dbReference type="ARBA" id="ARBA00022723"/>
    </source>
</evidence>
<evidence type="ECO:0000313" key="11">
    <source>
        <dbReference type="Ensembl" id="ENSMAMP00000066925.1"/>
    </source>
</evidence>
<organism evidence="11 12">
    <name type="scientific">Mastacembelus armatus</name>
    <name type="common">zig-zag eel</name>
    <dbReference type="NCBI Taxonomy" id="205130"/>
    <lineage>
        <taxon>Eukaryota</taxon>
        <taxon>Metazoa</taxon>
        <taxon>Chordata</taxon>
        <taxon>Craniata</taxon>
        <taxon>Vertebrata</taxon>
        <taxon>Euteleostomi</taxon>
        <taxon>Actinopterygii</taxon>
        <taxon>Neopterygii</taxon>
        <taxon>Teleostei</taxon>
        <taxon>Neoteleostei</taxon>
        <taxon>Acanthomorphata</taxon>
        <taxon>Anabantaria</taxon>
        <taxon>Synbranchiformes</taxon>
        <taxon>Mastacembelidae</taxon>
        <taxon>Mastacembelus</taxon>
    </lineage>
</organism>
<dbReference type="SMART" id="SM00355">
    <property type="entry name" value="ZnF_C2H2"/>
    <property type="match status" value="4"/>
</dbReference>
<dbReference type="PANTHER" id="PTHR24394">
    <property type="entry name" value="ZINC FINGER PROTEIN"/>
    <property type="match status" value="1"/>
</dbReference>
<feature type="compositionally biased region" description="Basic and acidic residues" evidence="8">
    <location>
        <begin position="61"/>
        <end position="82"/>
    </location>
</feature>
<dbReference type="Ensembl" id="ENSMAMT00000043266.1">
    <property type="protein sequence ID" value="ENSMAMP00000066925.1"/>
    <property type="gene ID" value="ENSMAMG00000027220.1"/>
</dbReference>
<feature type="domain" description="C2H2-type" evidence="10">
    <location>
        <begin position="171"/>
        <end position="194"/>
    </location>
</feature>